<keyword evidence="6" id="KW-0235">DNA replication</keyword>
<dbReference type="GeneID" id="25263242"/>
<evidence type="ECO:0000256" key="10">
    <source>
        <dbReference type="SAM" id="MobiDB-lite"/>
    </source>
</evidence>
<dbReference type="InParanoid" id="A0A066W3T4"/>
<evidence type="ECO:0000256" key="1">
    <source>
        <dbReference type="ARBA" id="ARBA00004123"/>
    </source>
</evidence>
<dbReference type="Gene3D" id="2.40.50.430">
    <property type="match status" value="1"/>
</dbReference>
<dbReference type="InterPro" id="IPR007185">
    <property type="entry name" value="DNA_pol_a/d/e_bsu"/>
</dbReference>
<name>A0A066W3T4_TILAU</name>
<evidence type="ECO:0000256" key="3">
    <source>
        <dbReference type="ARBA" id="ARBA00012417"/>
    </source>
</evidence>
<dbReference type="InterPro" id="IPR024826">
    <property type="entry name" value="DNA_pol_delta/II_ssu"/>
</dbReference>
<protein>
    <recommendedName>
        <fullName evidence="3">DNA-directed DNA polymerase</fullName>
        <ecNumber evidence="3">2.7.7.7</ecNumber>
    </recommendedName>
</protein>
<keyword evidence="8" id="KW-0539">Nucleus</keyword>
<proteinExistence type="inferred from homology"/>
<sequence length="535" mass="58895">MAANGASADPTAILDRPAVAHDALPSLSGPLVSPMGARLYKAQFAPLYDFRLRMLRKKVRAFAQARWESQGTTTASHQAGTNRSADVKGKAKARPSSSLREQAHAKFVSRVLDVQQGDVCYIIGTVYCSMLLKPDVLEDLTRDQWLPPQPVRTKYFDADKDEIFLEDESGRVRLTGQALLPYSRGGANLRNQIVTGVVIGVLGTETKNGDFETADIVFPDGSSALNAPSEEEQNTEMLADIHVSDDQWIALVSGLEVGADEQVAGEPDADANGEGTSLRPDSELRLLMLSEWLSGQLGEDEDRKESRNIVSLILAGNSLAEPVRSDDEKRGTRKALAASKPLTEAPTPPKIFDTYLSDMAATMRVHLLPGEKDPAPVVLPQQPIHHALLPKSARWSLLKRETNPAWFGLGGKKLLGTSGQNIDDIFKYMEEGQDSRLRMAFQTLRWGHVAPTAPDTLWCIPFTDRDPFLLLERPDIYFIGNQPRFATGLYAPAMEKSEARPTRVVLLPRFCETGEVALVNLRTLECKVEKIEVDL</sequence>
<dbReference type="EC" id="2.7.7.7" evidence="3"/>
<evidence type="ECO:0000256" key="8">
    <source>
        <dbReference type="ARBA" id="ARBA00023242"/>
    </source>
</evidence>
<evidence type="ECO:0000256" key="6">
    <source>
        <dbReference type="ARBA" id="ARBA00022705"/>
    </source>
</evidence>
<keyword evidence="5" id="KW-0548">Nucleotidyltransferase</keyword>
<dbReference type="STRING" id="1037660.A0A066W3T4"/>
<evidence type="ECO:0000259" key="11">
    <source>
        <dbReference type="Pfam" id="PF04042"/>
    </source>
</evidence>
<dbReference type="Pfam" id="PF04042">
    <property type="entry name" value="DNA_pol_E_B"/>
    <property type="match status" value="1"/>
</dbReference>
<evidence type="ECO:0000256" key="5">
    <source>
        <dbReference type="ARBA" id="ARBA00022695"/>
    </source>
</evidence>
<dbReference type="OMA" id="HCILIGT"/>
<dbReference type="OrthoDB" id="3763at2759"/>
<reference evidence="13 14" key="1">
    <citation type="submission" date="2014-05" db="EMBL/GenBank/DDBJ databases">
        <title>Draft genome sequence of a rare smut relative, Tilletiaria anomala UBC 951.</title>
        <authorList>
            <consortium name="DOE Joint Genome Institute"/>
            <person name="Toome M."/>
            <person name="Kuo A."/>
            <person name="Henrissat B."/>
            <person name="Lipzen A."/>
            <person name="Tritt A."/>
            <person name="Yoshinaga Y."/>
            <person name="Zane M."/>
            <person name="Barry K."/>
            <person name="Grigoriev I.V."/>
            <person name="Spatafora J.W."/>
            <person name="Aimea M.C."/>
        </authorList>
    </citation>
    <scope>NUCLEOTIDE SEQUENCE [LARGE SCALE GENOMIC DNA]</scope>
    <source>
        <strain evidence="13 14">UBC 951</strain>
    </source>
</reference>
<dbReference type="GO" id="GO:0003887">
    <property type="term" value="F:DNA-directed DNA polymerase activity"/>
    <property type="evidence" value="ECO:0007669"/>
    <property type="project" value="UniProtKB-KW"/>
</dbReference>
<dbReference type="EMBL" id="JMSN01000040">
    <property type="protein sequence ID" value="KDN45749.1"/>
    <property type="molecule type" value="Genomic_DNA"/>
</dbReference>
<evidence type="ECO:0000256" key="2">
    <source>
        <dbReference type="ARBA" id="ARBA00006035"/>
    </source>
</evidence>
<dbReference type="FunFam" id="2.40.50.430:FF:000002">
    <property type="entry name" value="DNA polymerase delta subunit"/>
    <property type="match status" value="1"/>
</dbReference>
<evidence type="ECO:0000256" key="9">
    <source>
        <dbReference type="ARBA" id="ARBA00049244"/>
    </source>
</evidence>
<gene>
    <name evidence="13" type="ORF">K437DRAFT_246969</name>
</gene>
<feature type="domain" description="DNA polymerase delta subunit OB-fold" evidence="12">
    <location>
        <begin position="43"/>
        <end position="216"/>
    </location>
</feature>
<comment type="subcellular location">
    <subcellularLocation>
        <location evidence="1">Nucleus</location>
    </subcellularLocation>
</comment>
<keyword evidence="4" id="KW-0808">Transferase</keyword>
<keyword evidence="7" id="KW-0239">DNA-directed DNA polymerase</keyword>
<comment type="caution">
    <text evidence="13">The sequence shown here is derived from an EMBL/GenBank/DDBJ whole genome shotgun (WGS) entry which is preliminary data.</text>
</comment>
<dbReference type="GO" id="GO:0006281">
    <property type="term" value="P:DNA repair"/>
    <property type="evidence" value="ECO:0007669"/>
    <property type="project" value="UniProtKB-ARBA"/>
</dbReference>
<dbReference type="Gene3D" id="3.60.21.50">
    <property type="match status" value="1"/>
</dbReference>
<dbReference type="GO" id="GO:0043625">
    <property type="term" value="C:delta DNA polymerase complex"/>
    <property type="evidence" value="ECO:0007669"/>
    <property type="project" value="TreeGrafter"/>
</dbReference>
<feature type="region of interest" description="Disordered" evidence="10">
    <location>
        <begin position="321"/>
        <end position="341"/>
    </location>
</feature>
<dbReference type="GO" id="GO:0003677">
    <property type="term" value="F:DNA binding"/>
    <property type="evidence" value="ECO:0007669"/>
    <property type="project" value="InterPro"/>
</dbReference>
<evidence type="ECO:0000259" key="12">
    <source>
        <dbReference type="Pfam" id="PF18018"/>
    </source>
</evidence>
<feature type="domain" description="DNA polymerase alpha/delta/epsilon subunit B" evidence="11">
    <location>
        <begin position="286"/>
        <end position="487"/>
    </location>
</feature>
<evidence type="ECO:0000313" key="13">
    <source>
        <dbReference type="EMBL" id="KDN45749.1"/>
    </source>
</evidence>
<evidence type="ECO:0000313" key="14">
    <source>
        <dbReference type="Proteomes" id="UP000027361"/>
    </source>
</evidence>
<feature type="region of interest" description="Disordered" evidence="10">
    <location>
        <begin position="70"/>
        <end position="96"/>
    </location>
</feature>
<dbReference type="PANTHER" id="PTHR10416:SF0">
    <property type="entry name" value="DNA POLYMERASE DELTA SUBUNIT 2"/>
    <property type="match status" value="1"/>
</dbReference>
<comment type="similarity">
    <text evidence="2">Belongs to the DNA polymerase delta/II small subunit family.</text>
</comment>
<evidence type="ECO:0000256" key="7">
    <source>
        <dbReference type="ARBA" id="ARBA00022932"/>
    </source>
</evidence>
<dbReference type="RefSeq" id="XP_013243286.1">
    <property type="nucleotide sequence ID" value="XM_013387832.1"/>
</dbReference>
<dbReference type="InterPro" id="IPR040663">
    <property type="entry name" value="DNA_pol_D_N"/>
</dbReference>
<keyword evidence="14" id="KW-1185">Reference proteome</keyword>
<evidence type="ECO:0000256" key="4">
    <source>
        <dbReference type="ARBA" id="ARBA00022679"/>
    </source>
</evidence>
<organism evidence="13 14">
    <name type="scientific">Tilletiaria anomala (strain ATCC 24038 / CBS 436.72 / UBC 951)</name>
    <dbReference type="NCBI Taxonomy" id="1037660"/>
    <lineage>
        <taxon>Eukaryota</taxon>
        <taxon>Fungi</taxon>
        <taxon>Dikarya</taxon>
        <taxon>Basidiomycota</taxon>
        <taxon>Ustilaginomycotina</taxon>
        <taxon>Exobasidiomycetes</taxon>
        <taxon>Georgefischeriales</taxon>
        <taxon>Tilletiariaceae</taxon>
        <taxon>Tilletiaria</taxon>
    </lineage>
</organism>
<dbReference type="GO" id="GO:0006273">
    <property type="term" value="P:lagging strand elongation"/>
    <property type="evidence" value="ECO:0007669"/>
    <property type="project" value="UniProtKB-ARBA"/>
</dbReference>
<dbReference type="AlphaFoldDB" id="A0A066W3T4"/>
<accession>A0A066W3T4</accession>
<dbReference type="Proteomes" id="UP000027361">
    <property type="component" value="Unassembled WGS sequence"/>
</dbReference>
<feature type="compositionally biased region" description="Polar residues" evidence="10">
    <location>
        <begin position="70"/>
        <end position="84"/>
    </location>
</feature>
<dbReference type="Pfam" id="PF18018">
    <property type="entry name" value="DNA_pol_D_N"/>
    <property type="match status" value="1"/>
</dbReference>
<dbReference type="FunCoup" id="A0A066W3T4">
    <property type="interactions" value="308"/>
</dbReference>
<dbReference type="PANTHER" id="PTHR10416">
    <property type="entry name" value="DNA POLYMERASE DELTA SUBUNIT 2"/>
    <property type="match status" value="1"/>
</dbReference>
<comment type="catalytic activity">
    <reaction evidence="9">
        <text>DNA(n) + a 2'-deoxyribonucleoside 5'-triphosphate = DNA(n+1) + diphosphate</text>
        <dbReference type="Rhea" id="RHEA:22508"/>
        <dbReference type="Rhea" id="RHEA-COMP:17339"/>
        <dbReference type="Rhea" id="RHEA-COMP:17340"/>
        <dbReference type="ChEBI" id="CHEBI:33019"/>
        <dbReference type="ChEBI" id="CHEBI:61560"/>
        <dbReference type="ChEBI" id="CHEBI:173112"/>
        <dbReference type="EC" id="2.7.7.7"/>
    </reaction>
</comment>
<dbReference type="HOGENOM" id="CLU_021763_1_1_1"/>